<dbReference type="AlphaFoldDB" id="A0AAN9F2T3"/>
<reference evidence="1 2" key="1">
    <citation type="submission" date="2024-01" db="EMBL/GenBank/DDBJ databases">
        <title>The genomes of 5 underutilized Papilionoideae crops provide insights into root nodulation and disease resistanc.</title>
        <authorList>
            <person name="Yuan L."/>
        </authorList>
    </citation>
    <scope>NUCLEOTIDE SEQUENCE [LARGE SCALE GENOMIC DNA]</scope>
    <source>
        <strain evidence="1">ZHUSHIDOU_FW_LH</strain>
        <tissue evidence="1">Leaf</tissue>
    </source>
</reference>
<comment type="caution">
    <text evidence="1">The sequence shown here is derived from an EMBL/GenBank/DDBJ whole genome shotgun (WGS) entry which is preliminary data.</text>
</comment>
<dbReference type="Proteomes" id="UP001372338">
    <property type="component" value="Unassembled WGS sequence"/>
</dbReference>
<evidence type="ECO:0000313" key="1">
    <source>
        <dbReference type="EMBL" id="KAK7267410.1"/>
    </source>
</evidence>
<dbReference type="PANTHER" id="PTHR47459:SF1">
    <property type="entry name" value="KINESIN LIGHT CHAIN-RELATED"/>
    <property type="match status" value="1"/>
</dbReference>
<gene>
    <name evidence="1" type="ORF">RIF29_20084</name>
</gene>
<dbReference type="EMBL" id="JAYWIO010000004">
    <property type="protein sequence ID" value="KAK7267410.1"/>
    <property type="molecule type" value="Genomic_DNA"/>
</dbReference>
<protein>
    <submittedName>
        <fullName evidence="1">Uncharacterized protein</fullName>
    </submittedName>
</protein>
<proteinExistence type="predicted"/>
<keyword evidence="2" id="KW-1185">Reference proteome</keyword>
<sequence length="140" mass="15953">MSEKPSEKSKFAKAFGSTKTAEEMLDAFKEMEMQRSFIDLELGLASYTIAFIQHLKCHDPEKALPFASKALKAFTFTNLYNVTVLHLMGSIHIGLKRSVSSSQFKLYVLQFDSLLRYGVQAQQLNKKIFETICFHALKSF</sequence>
<name>A0AAN9F2T3_CROPI</name>
<dbReference type="PANTHER" id="PTHR47459">
    <property type="entry name" value="KINESIN LIGHT CHAIN-RELATED"/>
    <property type="match status" value="1"/>
</dbReference>
<organism evidence="1 2">
    <name type="scientific">Crotalaria pallida</name>
    <name type="common">Smooth rattlebox</name>
    <name type="synonym">Crotalaria striata</name>
    <dbReference type="NCBI Taxonomy" id="3830"/>
    <lineage>
        <taxon>Eukaryota</taxon>
        <taxon>Viridiplantae</taxon>
        <taxon>Streptophyta</taxon>
        <taxon>Embryophyta</taxon>
        <taxon>Tracheophyta</taxon>
        <taxon>Spermatophyta</taxon>
        <taxon>Magnoliopsida</taxon>
        <taxon>eudicotyledons</taxon>
        <taxon>Gunneridae</taxon>
        <taxon>Pentapetalae</taxon>
        <taxon>rosids</taxon>
        <taxon>fabids</taxon>
        <taxon>Fabales</taxon>
        <taxon>Fabaceae</taxon>
        <taxon>Papilionoideae</taxon>
        <taxon>50 kb inversion clade</taxon>
        <taxon>genistoids sensu lato</taxon>
        <taxon>core genistoids</taxon>
        <taxon>Crotalarieae</taxon>
        <taxon>Crotalaria</taxon>
    </lineage>
</organism>
<evidence type="ECO:0000313" key="2">
    <source>
        <dbReference type="Proteomes" id="UP001372338"/>
    </source>
</evidence>
<accession>A0AAN9F2T3</accession>